<name>A0A8H7XVK7_PSICU</name>
<dbReference type="AlphaFoldDB" id="A0A8H7XVK7"/>
<evidence type="ECO:0000313" key="2">
    <source>
        <dbReference type="EMBL" id="KAG5166304.1"/>
    </source>
</evidence>
<dbReference type="Pfam" id="PF08615">
    <property type="entry name" value="RNase_H2_suC"/>
    <property type="match status" value="1"/>
</dbReference>
<dbReference type="PANTHER" id="PTHR47204">
    <property type="entry name" value="OS02G0168900 PROTEIN"/>
    <property type="match status" value="1"/>
</dbReference>
<feature type="compositionally biased region" description="Polar residues" evidence="1">
    <location>
        <begin position="142"/>
        <end position="156"/>
    </location>
</feature>
<dbReference type="InterPro" id="IPR013924">
    <property type="entry name" value="RNase_H2_suC"/>
</dbReference>
<dbReference type="EMBL" id="JAFIQS010000008">
    <property type="protein sequence ID" value="KAG5166304.1"/>
    <property type="molecule type" value="Genomic_DNA"/>
</dbReference>
<gene>
    <name evidence="2" type="ORF">JR316_008387</name>
</gene>
<dbReference type="Gene3D" id="2.40.128.680">
    <property type="match status" value="1"/>
</dbReference>
<accession>A0A8H7XVK7</accession>
<organism evidence="2">
    <name type="scientific">Psilocybe cubensis</name>
    <name type="common">Psychedelic mushroom</name>
    <name type="synonym">Stropharia cubensis</name>
    <dbReference type="NCBI Taxonomy" id="181762"/>
    <lineage>
        <taxon>Eukaryota</taxon>
        <taxon>Fungi</taxon>
        <taxon>Dikarya</taxon>
        <taxon>Basidiomycota</taxon>
        <taxon>Agaricomycotina</taxon>
        <taxon>Agaricomycetes</taxon>
        <taxon>Agaricomycetidae</taxon>
        <taxon>Agaricales</taxon>
        <taxon>Agaricineae</taxon>
        <taxon>Strophariaceae</taxon>
        <taxon>Psilocybe</taxon>
    </lineage>
</organism>
<dbReference type="GO" id="GO:0006401">
    <property type="term" value="P:RNA catabolic process"/>
    <property type="evidence" value="ECO:0007669"/>
    <property type="project" value="InterPro"/>
</dbReference>
<reference evidence="2" key="1">
    <citation type="submission" date="2021-02" db="EMBL/GenBank/DDBJ databases">
        <title>Psilocybe cubensis genome.</title>
        <authorList>
            <person name="Mckernan K.J."/>
            <person name="Crawford S."/>
            <person name="Trippe A."/>
            <person name="Kane L.T."/>
            <person name="Mclaughlin S."/>
        </authorList>
    </citation>
    <scope>NUCLEOTIDE SEQUENCE [LARGE SCALE GENOMIC DNA]</scope>
    <source>
        <strain evidence="2">MGC-MH-2018</strain>
    </source>
</reference>
<feature type="region of interest" description="Disordered" evidence="1">
    <location>
        <begin position="272"/>
        <end position="297"/>
    </location>
</feature>
<feature type="region of interest" description="Disordered" evidence="1">
    <location>
        <begin position="125"/>
        <end position="187"/>
    </location>
</feature>
<sequence length="326" mass="35719">MHVEKTQPLKEMGTNIMDQIDRQPDTISCLVEGEPVVVEDRMELDASSTNLTGTSTPCNETHSETTSEVTIAIESQTSVSSTTTRISPTPPVMDDADKRFISTFRGRTIHGLTIDLPSGYSGLVLRGEASNPSRQSHENEQNNKATDSNNNQGHKTNTGEKVMVAEAQKPTKRPRGRLTRSAASKPTAMTIEDENEGENMPTDATQNVPDVNSELEEQKIVEAQDTLPVRHITPQAQFSSFTLWHADRPVDKGNDEYYRSITEWISLAQEQDTSLRKKRPSPEGGSHAGTPAPSEKILKGPEMSLFVSVTLINSHSDAALYSAADC</sequence>
<dbReference type="GO" id="GO:0032299">
    <property type="term" value="C:ribonuclease H2 complex"/>
    <property type="evidence" value="ECO:0007669"/>
    <property type="project" value="InterPro"/>
</dbReference>
<protein>
    <submittedName>
        <fullName evidence="2">Uncharacterized protein</fullName>
    </submittedName>
</protein>
<evidence type="ECO:0000256" key="1">
    <source>
        <dbReference type="SAM" id="MobiDB-lite"/>
    </source>
</evidence>
<proteinExistence type="predicted"/>
<dbReference type="PANTHER" id="PTHR47204:SF1">
    <property type="entry name" value="RIBONUCLEASE H2 SUBUNIT C"/>
    <property type="match status" value="1"/>
</dbReference>
<comment type="caution">
    <text evidence="2">The sequence shown here is derived from an EMBL/GenBank/DDBJ whole genome shotgun (WGS) entry which is preliminary data.</text>
</comment>